<proteinExistence type="predicted"/>
<organism evidence="3 4">
    <name type="scientific">Acipenser ruthenus</name>
    <name type="common">Sterlet sturgeon</name>
    <dbReference type="NCBI Taxonomy" id="7906"/>
    <lineage>
        <taxon>Eukaryota</taxon>
        <taxon>Metazoa</taxon>
        <taxon>Chordata</taxon>
        <taxon>Craniata</taxon>
        <taxon>Vertebrata</taxon>
        <taxon>Euteleostomi</taxon>
        <taxon>Actinopterygii</taxon>
        <taxon>Chondrostei</taxon>
        <taxon>Acipenseriformes</taxon>
        <taxon>Acipenseridae</taxon>
        <taxon>Acipenser</taxon>
    </lineage>
</organism>
<dbReference type="PROSITE" id="PS50106">
    <property type="entry name" value="PDZ"/>
    <property type="match status" value="3"/>
</dbReference>
<dbReference type="GO" id="GO:0005911">
    <property type="term" value="C:cell-cell junction"/>
    <property type="evidence" value="ECO:0007669"/>
    <property type="project" value="TreeGrafter"/>
</dbReference>
<dbReference type="FunFam" id="2.30.42.10:FF:000006">
    <property type="entry name" value="Membrane associated guanylate kinase, WW and PDZ domain containing 1"/>
    <property type="match status" value="1"/>
</dbReference>
<accession>A0A444USH1</accession>
<name>A0A444USH1_ACIRT</name>
<feature type="region of interest" description="Disordered" evidence="1">
    <location>
        <begin position="130"/>
        <end position="194"/>
    </location>
</feature>
<feature type="compositionally biased region" description="Low complexity" evidence="1">
    <location>
        <begin position="143"/>
        <end position="153"/>
    </location>
</feature>
<keyword evidence="3" id="KW-0418">Kinase</keyword>
<dbReference type="Gene3D" id="2.30.42.10">
    <property type="match status" value="3"/>
</dbReference>
<dbReference type="FunFam" id="2.30.42.10:FF:000012">
    <property type="entry name" value="Membrane associated guanylate kinase, WW and PDZ domain containing 1"/>
    <property type="match status" value="1"/>
</dbReference>
<gene>
    <name evidence="3" type="ORF">EOD39_21499</name>
</gene>
<feature type="domain" description="PDZ" evidence="2">
    <location>
        <begin position="321"/>
        <end position="398"/>
    </location>
</feature>
<dbReference type="CDD" id="cd06735">
    <property type="entry name" value="PDZ5_MAGI-1_3-like"/>
    <property type="match status" value="1"/>
</dbReference>
<dbReference type="InterPro" id="IPR001478">
    <property type="entry name" value="PDZ"/>
</dbReference>
<feature type="domain" description="PDZ" evidence="2">
    <location>
        <begin position="41"/>
        <end position="123"/>
    </location>
</feature>
<dbReference type="PANTHER" id="PTHR10316">
    <property type="entry name" value="MEMBRANE ASSOCIATED GUANYLATE KINASE-RELATED"/>
    <property type="match status" value="1"/>
</dbReference>
<keyword evidence="4" id="KW-1185">Reference proteome</keyword>
<dbReference type="EMBL" id="SCEB01010216">
    <property type="protein sequence ID" value="RXM91124.1"/>
    <property type="molecule type" value="Genomic_DNA"/>
</dbReference>
<dbReference type="AlphaFoldDB" id="A0A444USH1"/>
<dbReference type="GO" id="GO:0016301">
    <property type="term" value="F:kinase activity"/>
    <property type="evidence" value="ECO:0007669"/>
    <property type="project" value="UniProtKB-KW"/>
</dbReference>
<protein>
    <submittedName>
        <fullName evidence="3">Membrane-associated guanylate kinase, WW and PDZ domain-containing protein 1</fullName>
    </submittedName>
</protein>
<feature type="compositionally biased region" description="Gly residues" evidence="1">
    <location>
        <begin position="182"/>
        <end position="194"/>
    </location>
</feature>
<dbReference type="Pfam" id="PF00595">
    <property type="entry name" value="PDZ"/>
    <property type="match status" value="3"/>
</dbReference>
<dbReference type="PANTHER" id="PTHR10316:SF12">
    <property type="entry name" value="MEMBRANE-ASSOCIATED GUANYLATE KINASE, WW AND PDZ DOMAIN-CONTAINING PROTEIN 1"/>
    <property type="match status" value="1"/>
</dbReference>
<dbReference type="CDD" id="cd06733">
    <property type="entry name" value="PDZ3_MAGI-1_3-like"/>
    <property type="match status" value="1"/>
</dbReference>
<dbReference type="Proteomes" id="UP000289886">
    <property type="component" value="Unassembled WGS sequence"/>
</dbReference>
<keyword evidence="3" id="KW-0808">Transferase</keyword>
<dbReference type="SMART" id="SM00228">
    <property type="entry name" value="PDZ"/>
    <property type="match status" value="3"/>
</dbReference>
<dbReference type="CDD" id="cd06734">
    <property type="entry name" value="PDZ4_MAGI-1_3-like"/>
    <property type="match status" value="1"/>
</dbReference>
<sequence length="420" mass="44581">MEVSNWSMRNVPFGAPNVTADLPNAKVFVVSPSEPDYQEQDIFLWRKDTGFGFRILGGNEPGEPIYIGHIVKYGASDEDGRLRSGDEVICVDGTSVVAKSHQLVVQLMQQAAKQGHVNLTVRRKTGYAGKLGKAVSKGENEVPASPASSHHSSNQAPSLTEEKRTPQGSQNSLNTVSSGSGSTSGIGSGGGGGSAVVSTAVQPYDVEIRRGENEGFGFVIVSSVSRPEAGTTFGRIIEGSPADRCGKLKVGDRILAVNSCSITNKSHSDIVNLIKEAGNTVTLRIIPGDESSNASLLTNAEKIATITTTHTPQQQAAPEARGNKGFGFSLRGGREYNMDLYVLRLAEDGAAVRCGKIRVGDEILEINGESTKTMKHARAIELIKNGGHRVHMVLKRGDGSVPEYGGSIYENIPFPPAITP</sequence>
<evidence type="ECO:0000313" key="3">
    <source>
        <dbReference type="EMBL" id="RXM91124.1"/>
    </source>
</evidence>
<dbReference type="GO" id="GO:0007165">
    <property type="term" value="P:signal transduction"/>
    <property type="evidence" value="ECO:0007669"/>
    <property type="project" value="TreeGrafter"/>
</dbReference>
<evidence type="ECO:0000259" key="2">
    <source>
        <dbReference type="PROSITE" id="PS50106"/>
    </source>
</evidence>
<dbReference type="GO" id="GO:0005737">
    <property type="term" value="C:cytoplasm"/>
    <property type="evidence" value="ECO:0007669"/>
    <property type="project" value="TreeGrafter"/>
</dbReference>
<evidence type="ECO:0000256" key="1">
    <source>
        <dbReference type="SAM" id="MobiDB-lite"/>
    </source>
</evidence>
<feature type="domain" description="PDZ" evidence="2">
    <location>
        <begin position="205"/>
        <end position="289"/>
    </location>
</feature>
<dbReference type="InterPro" id="IPR036034">
    <property type="entry name" value="PDZ_sf"/>
</dbReference>
<evidence type="ECO:0000313" key="4">
    <source>
        <dbReference type="Proteomes" id="UP000289886"/>
    </source>
</evidence>
<comment type="caution">
    <text evidence="3">The sequence shown here is derived from an EMBL/GenBank/DDBJ whole genome shotgun (WGS) entry which is preliminary data.</text>
</comment>
<reference evidence="3 4" key="1">
    <citation type="submission" date="2019-01" db="EMBL/GenBank/DDBJ databases">
        <title>Draft Genome and Complete Hox-Cluster Characterization of the Sterlet Sturgeon (Acipenser ruthenus).</title>
        <authorList>
            <person name="Wei Q."/>
        </authorList>
    </citation>
    <scope>NUCLEOTIDE SEQUENCE [LARGE SCALE GENOMIC DNA]</scope>
    <source>
        <strain evidence="3">WHYD16114868_AA</strain>
        <tissue evidence="3">Blood</tissue>
    </source>
</reference>
<dbReference type="SUPFAM" id="SSF50156">
    <property type="entry name" value="PDZ domain-like"/>
    <property type="match status" value="3"/>
</dbReference>